<feature type="domain" description="Phosphoadenosine phosphosulphate reductase" evidence="2">
    <location>
        <begin position="180"/>
        <end position="344"/>
    </location>
</feature>
<dbReference type="InterPro" id="IPR004511">
    <property type="entry name" value="PAPS/APS_Rdtase"/>
</dbReference>
<evidence type="ECO:0000256" key="1">
    <source>
        <dbReference type="ARBA" id="ARBA00023002"/>
    </source>
</evidence>
<reference evidence="4" key="3">
    <citation type="submission" date="2020-12" db="UniProtKB">
        <authorList>
            <consortium name="EnsemblPlants"/>
        </authorList>
    </citation>
    <scope>IDENTIFICATION</scope>
</reference>
<dbReference type="PaxDb" id="3218-PP1S43_48V6.1"/>
<dbReference type="STRING" id="3218.A0A2K1L8K8"/>
<dbReference type="EnsemblPlants" id="Pp3c1_18420V3.1">
    <property type="protein sequence ID" value="Pp3c1_18420V3.1"/>
    <property type="gene ID" value="Pp3c1_18420"/>
</dbReference>
<keyword evidence="5" id="KW-1185">Reference proteome</keyword>
<evidence type="ECO:0000259" key="2">
    <source>
        <dbReference type="Pfam" id="PF01507"/>
    </source>
</evidence>
<dbReference type="EMBL" id="ABEU02000001">
    <property type="protein sequence ID" value="PNR62380.1"/>
    <property type="molecule type" value="Genomic_DNA"/>
</dbReference>
<gene>
    <name evidence="3" type="ORF">PHYPA_000804</name>
</gene>
<dbReference type="GO" id="GO:0004604">
    <property type="term" value="F:phosphoadenylyl-sulfate reductase (thioredoxin) activity"/>
    <property type="evidence" value="ECO:0000318"/>
    <property type="project" value="GO_Central"/>
</dbReference>
<dbReference type="Proteomes" id="UP000006727">
    <property type="component" value="Chromosome 1"/>
</dbReference>
<dbReference type="NCBIfam" id="NF002537">
    <property type="entry name" value="PRK02090.1"/>
    <property type="match status" value="1"/>
</dbReference>
<dbReference type="CDD" id="cd23945">
    <property type="entry name" value="PAPS_reductase"/>
    <property type="match status" value="1"/>
</dbReference>
<dbReference type="Gramene" id="Pp3c1_18420V3.2">
    <property type="protein sequence ID" value="Pp3c1_18420V3.2"/>
    <property type="gene ID" value="Pp3c1_18420"/>
</dbReference>
<dbReference type="Gramene" id="Pp3c1_18420V3.1">
    <property type="protein sequence ID" value="Pp3c1_18420V3.1"/>
    <property type="gene ID" value="Pp3c1_18420"/>
</dbReference>
<dbReference type="PANTHER" id="PTHR46509">
    <property type="entry name" value="PHOSPHOADENOSINE PHOSPHOSULFATE REDUCTASE"/>
    <property type="match status" value="1"/>
</dbReference>
<dbReference type="Gene3D" id="3.40.50.620">
    <property type="entry name" value="HUPs"/>
    <property type="match status" value="1"/>
</dbReference>
<dbReference type="EnsemblPlants" id="Pp3c1_18420V3.2">
    <property type="protein sequence ID" value="Pp3c1_18420V3.2"/>
    <property type="gene ID" value="Pp3c1_18420"/>
</dbReference>
<name>A0A2K1L8K8_PHYPA</name>
<dbReference type="PANTHER" id="PTHR46509:SF2">
    <property type="entry name" value="PHOSPHOADENOSINE PHOSPHOSULFATE REDUCTASE"/>
    <property type="match status" value="1"/>
</dbReference>
<evidence type="ECO:0000313" key="4">
    <source>
        <dbReference type="EnsemblPlants" id="Pp3c1_18420V3.1"/>
    </source>
</evidence>
<dbReference type="SUPFAM" id="SSF52402">
    <property type="entry name" value="Adenine nucleotide alpha hydrolases-like"/>
    <property type="match status" value="1"/>
</dbReference>
<dbReference type="Pfam" id="PF01507">
    <property type="entry name" value="PAPS_reduct"/>
    <property type="match status" value="1"/>
</dbReference>
<protein>
    <recommendedName>
        <fullName evidence="2">Phosphoadenosine phosphosulphate reductase domain-containing protein</fullName>
    </recommendedName>
</protein>
<evidence type="ECO:0000313" key="5">
    <source>
        <dbReference type="Proteomes" id="UP000006727"/>
    </source>
</evidence>
<proteinExistence type="inferred from homology"/>
<reference evidence="3 5" key="2">
    <citation type="journal article" date="2018" name="Plant J.">
        <title>The Physcomitrella patens chromosome-scale assembly reveals moss genome structure and evolution.</title>
        <authorList>
            <person name="Lang D."/>
            <person name="Ullrich K.K."/>
            <person name="Murat F."/>
            <person name="Fuchs J."/>
            <person name="Jenkins J."/>
            <person name="Haas F.B."/>
            <person name="Piednoel M."/>
            <person name="Gundlach H."/>
            <person name="Van Bel M."/>
            <person name="Meyberg R."/>
            <person name="Vives C."/>
            <person name="Morata J."/>
            <person name="Symeonidi A."/>
            <person name="Hiss M."/>
            <person name="Muchero W."/>
            <person name="Kamisugi Y."/>
            <person name="Saleh O."/>
            <person name="Blanc G."/>
            <person name="Decker E.L."/>
            <person name="van Gessel N."/>
            <person name="Grimwood J."/>
            <person name="Hayes R.D."/>
            <person name="Graham S.W."/>
            <person name="Gunter L.E."/>
            <person name="McDaniel S.F."/>
            <person name="Hoernstein S.N.W."/>
            <person name="Larsson A."/>
            <person name="Li F.W."/>
            <person name="Perroud P.F."/>
            <person name="Phillips J."/>
            <person name="Ranjan P."/>
            <person name="Rokshar D.S."/>
            <person name="Rothfels C.J."/>
            <person name="Schneider L."/>
            <person name="Shu S."/>
            <person name="Stevenson D.W."/>
            <person name="Thummler F."/>
            <person name="Tillich M."/>
            <person name="Villarreal Aguilar J.C."/>
            <person name="Widiez T."/>
            <person name="Wong G.K."/>
            <person name="Wymore A."/>
            <person name="Zhang Y."/>
            <person name="Zimmer A.D."/>
            <person name="Quatrano R.S."/>
            <person name="Mayer K.F.X."/>
            <person name="Goodstein D."/>
            <person name="Casacuberta J.M."/>
            <person name="Vandepoele K."/>
            <person name="Reski R."/>
            <person name="Cuming A.C."/>
            <person name="Tuskan G.A."/>
            <person name="Maumus F."/>
            <person name="Salse J."/>
            <person name="Schmutz J."/>
            <person name="Rensing S.A."/>
        </authorList>
    </citation>
    <scope>NUCLEOTIDE SEQUENCE [LARGE SCALE GENOMIC DNA]</scope>
    <source>
        <strain evidence="4 5">cv. Gransden 2004</strain>
    </source>
</reference>
<dbReference type="GO" id="GO:0019379">
    <property type="term" value="P:sulfate assimilation, phosphoadenylyl sulfate reduction by phosphoadenylyl-sulfate reductase (thioredoxin)"/>
    <property type="evidence" value="ECO:0000318"/>
    <property type="project" value="GO_Central"/>
</dbReference>
<dbReference type="FunFam" id="3.40.50.620:FF:000498">
    <property type="entry name" value="Phosphoadenosine-phosphosulphate reductase"/>
    <property type="match status" value="1"/>
</dbReference>
<dbReference type="AlphaFoldDB" id="A0A2K1L8K8"/>
<sequence>MSFTDHKIFLEQFPLIASPRALTLLMLQITSYKNTLRICEQKREESSTFTAFAPIFTAMAMAMADAHLRSSTSCVPSHCPALVPALATLTSLRKCAFHKPSFPSLVFQSYCLGWASGRGKTAASAVPVTTSGSSIDIKKCNEQARDARLQHLEAQALETLQKTVENFEKPAFPCALIAGDVVILDLLHRIGAFSDNKVKIIFIDTFHLFPETYKFLSEVEERYGFKAHVFHAADVNNKEAYDAKFGSDLFITDIEEYDRICKVEPFSRALKTLEVDAMINGRRRDHGAERAHLEVFEEGKMVKVQPLAYWEFRDCWDYLTKYSLPYHPLHDQGFPSIGDVQSTIPVPREKWFEYAGERSGRFQGLTNPDGSAKTECGIHVGGRT</sequence>
<dbReference type="InParanoid" id="A0A2K1L8K8"/>
<accession>A0A2K1L8K8</accession>
<reference evidence="3 5" key="1">
    <citation type="journal article" date="2008" name="Science">
        <title>The Physcomitrella genome reveals evolutionary insights into the conquest of land by plants.</title>
        <authorList>
            <person name="Rensing S."/>
            <person name="Lang D."/>
            <person name="Zimmer A."/>
            <person name="Terry A."/>
            <person name="Salamov A."/>
            <person name="Shapiro H."/>
            <person name="Nishiyama T."/>
            <person name="Perroud P.-F."/>
            <person name="Lindquist E."/>
            <person name="Kamisugi Y."/>
            <person name="Tanahashi T."/>
            <person name="Sakakibara K."/>
            <person name="Fujita T."/>
            <person name="Oishi K."/>
            <person name="Shin-I T."/>
            <person name="Kuroki Y."/>
            <person name="Toyoda A."/>
            <person name="Suzuki Y."/>
            <person name="Hashimoto A."/>
            <person name="Yamaguchi K."/>
            <person name="Sugano A."/>
            <person name="Kohara Y."/>
            <person name="Fujiyama A."/>
            <person name="Anterola A."/>
            <person name="Aoki S."/>
            <person name="Ashton N."/>
            <person name="Barbazuk W.B."/>
            <person name="Barker E."/>
            <person name="Bennetzen J."/>
            <person name="Bezanilla M."/>
            <person name="Blankenship R."/>
            <person name="Cho S.H."/>
            <person name="Dutcher S."/>
            <person name="Estelle M."/>
            <person name="Fawcett J.A."/>
            <person name="Gundlach H."/>
            <person name="Hanada K."/>
            <person name="Heyl A."/>
            <person name="Hicks K.A."/>
            <person name="Hugh J."/>
            <person name="Lohr M."/>
            <person name="Mayer K."/>
            <person name="Melkozernov A."/>
            <person name="Murata T."/>
            <person name="Nelson D."/>
            <person name="Pils B."/>
            <person name="Prigge M."/>
            <person name="Reiss B."/>
            <person name="Renner T."/>
            <person name="Rombauts S."/>
            <person name="Rushton P."/>
            <person name="Sanderfoot A."/>
            <person name="Schween G."/>
            <person name="Shiu S.-H."/>
            <person name="Stueber K."/>
            <person name="Theodoulou F.L."/>
            <person name="Tu H."/>
            <person name="Van de Peer Y."/>
            <person name="Verrier P.J."/>
            <person name="Waters E."/>
            <person name="Wood A."/>
            <person name="Yang L."/>
            <person name="Cove D."/>
            <person name="Cuming A."/>
            <person name="Hasebe M."/>
            <person name="Lucas S."/>
            <person name="Mishler D.B."/>
            <person name="Reski R."/>
            <person name="Grigoriev I."/>
            <person name="Quatrano R.S."/>
            <person name="Boore J.L."/>
        </authorList>
    </citation>
    <scope>NUCLEOTIDE SEQUENCE [LARGE SCALE GENOMIC DNA]</scope>
    <source>
        <strain evidence="4 5">cv. Gransden 2004</strain>
    </source>
</reference>
<keyword evidence="1" id="KW-0560">Oxidoreductase</keyword>
<dbReference type="InterPro" id="IPR014729">
    <property type="entry name" value="Rossmann-like_a/b/a_fold"/>
</dbReference>
<dbReference type="InterPro" id="IPR002500">
    <property type="entry name" value="PAPS_reduct_dom"/>
</dbReference>
<organism evidence="3">
    <name type="scientific">Physcomitrium patens</name>
    <name type="common">Spreading-leaved earth moss</name>
    <name type="synonym">Physcomitrella patens</name>
    <dbReference type="NCBI Taxonomy" id="3218"/>
    <lineage>
        <taxon>Eukaryota</taxon>
        <taxon>Viridiplantae</taxon>
        <taxon>Streptophyta</taxon>
        <taxon>Embryophyta</taxon>
        <taxon>Bryophyta</taxon>
        <taxon>Bryophytina</taxon>
        <taxon>Bryopsida</taxon>
        <taxon>Funariidae</taxon>
        <taxon>Funariales</taxon>
        <taxon>Funariaceae</taxon>
        <taxon>Physcomitrium</taxon>
    </lineage>
</organism>
<dbReference type="HAMAP" id="MF_00063">
    <property type="entry name" value="CysH"/>
    <property type="match status" value="1"/>
</dbReference>
<evidence type="ECO:0000313" key="3">
    <source>
        <dbReference type="EMBL" id="PNR62380.1"/>
    </source>
</evidence>